<sequence>MAVPVLIGAAPFLGATDARAALSFTATASADVVHLTYVVKDAPVSETIFAGGSPSASAVLDALGNSTAIAAASNPGDQLTSLPNTARGLYPQLAALPDWPYFAVSRSPSTPVATQEVGPYLLKAESEPDRSVATAGGDTVHESGVVIGRATSLAETSTDGNKVTSRATTLATGISVAAIEIGAVKSVASMTSDGKEPTQASDLLVTGVSVAGVPLAFGPEGFMLPGQNTPLPDSSPILKPLAEQGIKVRYLEPITTKDSVLTAGIEISSLWNPPDGSPFGTVTQSLTLGRSYVSLNATGSGGDAFSPAAPATDAGVDSAATPDLGALPTTDGAAVPGALPGELPGSTPTGAVPGNTVPTVQVAPAGLTQPDGFDLNLFPPFVVAALGVLLLGQLLRYRGVRQS</sequence>
<keyword evidence="2" id="KW-0812">Transmembrane</keyword>
<evidence type="ECO:0000256" key="2">
    <source>
        <dbReference type="SAM" id="Phobius"/>
    </source>
</evidence>
<organism evidence="4 5">
    <name type="scientific">Sporichthya brevicatena</name>
    <dbReference type="NCBI Taxonomy" id="171442"/>
    <lineage>
        <taxon>Bacteria</taxon>
        <taxon>Bacillati</taxon>
        <taxon>Actinomycetota</taxon>
        <taxon>Actinomycetes</taxon>
        <taxon>Sporichthyales</taxon>
        <taxon>Sporichthyaceae</taxon>
        <taxon>Sporichthya</taxon>
    </lineage>
</organism>
<feature type="transmembrane region" description="Helical" evidence="2">
    <location>
        <begin position="377"/>
        <end position="395"/>
    </location>
</feature>
<keyword evidence="5" id="KW-1185">Reference proteome</keyword>
<keyword evidence="3" id="KW-0732">Signal</keyword>
<feature type="chain" id="PRO_5046492098" evidence="3">
    <location>
        <begin position="21"/>
        <end position="403"/>
    </location>
</feature>
<gene>
    <name evidence="4" type="ORF">GCM10009547_18910</name>
</gene>
<keyword evidence="2" id="KW-0472">Membrane</keyword>
<evidence type="ECO:0000256" key="3">
    <source>
        <dbReference type="SAM" id="SignalP"/>
    </source>
</evidence>
<dbReference type="Proteomes" id="UP001500957">
    <property type="component" value="Unassembled WGS sequence"/>
</dbReference>
<comment type="caution">
    <text evidence="4">The sequence shown here is derived from an EMBL/GenBank/DDBJ whole genome shotgun (WGS) entry which is preliminary data.</text>
</comment>
<keyword evidence="2" id="KW-1133">Transmembrane helix</keyword>
<reference evidence="5" key="1">
    <citation type="journal article" date="2019" name="Int. J. Syst. Evol. Microbiol.">
        <title>The Global Catalogue of Microorganisms (GCM) 10K type strain sequencing project: providing services to taxonomists for standard genome sequencing and annotation.</title>
        <authorList>
            <consortium name="The Broad Institute Genomics Platform"/>
            <consortium name="The Broad Institute Genome Sequencing Center for Infectious Disease"/>
            <person name="Wu L."/>
            <person name="Ma J."/>
        </authorList>
    </citation>
    <scope>NUCLEOTIDE SEQUENCE [LARGE SCALE GENOMIC DNA]</scope>
    <source>
        <strain evidence="5">JCM 10671</strain>
    </source>
</reference>
<feature type="signal peptide" evidence="3">
    <location>
        <begin position="1"/>
        <end position="20"/>
    </location>
</feature>
<proteinExistence type="predicted"/>
<accession>A0ABP3RY44</accession>
<feature type="region of interest" description="Disordered" evidence="1">
    <location>
        <begin position="304"/>
        <end position="357"/>
    </location>
</feature>
<name>A0ABP3RY44_9ACTN</name>
<evidence type="ECO:0000313" key="5">
    <source>
        <dbReference type="Proteomes" id="UP001500957"/>
    </source>
</evidence>
<protein>
    <submittedName>
        <fullName evidence="4">Uncharacterized protein</fullName>
    </submittedName>
</protein>
<evidence type="ECO:0000256" key="1">
    <source>
        <dbReference type="SAM" id="MobiDB-lite"/>
    </source>
</evidence>
<dbReference type="EMBL" id="BAAAHE010000014">
    <property type="protein sequence ID" value="GAA0616979.1"/>
    <property type="molecule type" value="Genomic_DNA"/>
</dbReference>
<evidence type="ECO:0000313" key="4">
    <source>
        <dbReference type="EMBL" id="GAA0616979.1"/>
    </source>
</evidence>